<dbReference type="Pfam" id="PF00248">
    <property type="entry name" value="Aldo_ket_red"/>
    <property type="match status" value="1"/>
</dbReference>
<protein>
    <recommendedName>
        <fullName evidence="7">NADP-dependent oxidoreductase domain-containing protein</fullName>
    </recommendedName>
</protein>
<feature type="domain" description="NADP-dependent oxidoreductase" evidence="7">
    <location>
        <begin position="32"/>
        <end position="283"/>
    </location>
</feature>
<dbReference type="GO" id="GO:0004032">
    <property type="term" value="F:aldose reductase (NADPH) activity"/>
    <property type="evidence" value="ECO:0007669"/>
    <property type="project" value="EnsemblFungi"/>
</dbReference>
<sequence length="303" mass="34156">MSLPKITSISIPSVGFGTGTKWFKFGRDDLDENLVSNLKLAISKGLTHIDGAEVYNTDLETGKAIEGLDRSKLWITDKYFAGDETYTAHSTYANPYESLKGSLKKLGTSYVDLYLLHAPFIKKESHGFDLKEAWQFLEKAKDEGLAKHIGVSNFEVSHLKTILEGAKHKVEVHQIEFNPFLQNQTPGVVEFSQKEGIVVEAYSPLGPLYKGDASNPAYKPFDAYLGELSAKYGRSKTQILLKWTQQRDIVPVTTSSRPERLDEFLKLSEFELTSEEVTKIKDLGLAYSPPLRQYWNPEFGKYD</sequence>
<dbReference type="EMBL" id="HG793128">
    <property type="protein sequence ID" value="CDK27450.1"/>
    <property type="molecule type" value="Genomic_DNA"/>
</dbReference>
<evidence type="ECO:0000256" key="2">
    <source>
        <dbReference type="ARBA" id="ARBA00022857"/>
    </source>
</evidence>
<dbReference type="Proteomes" id="UP000019384">
    <property type="component" value="Unassembled WGS sequence"/>
</dbReference>
<dbReference type="GO" id="GO:0051268">
    <property type="term" value="F:alpha-keto amide reductase activity"/>
    <property type="evidence" value="ECO:0007669"/>
    <property type="project" value="EnsemblFungi"/>
</dbReference>
<feature type="active site" description="Proton donor" evidence="4">
    <location>
        <position position="55"/>
    </location>
</feature>
<dbReference type="InterPro" id="IPR018170">
    <property type="entry name" value="Aldo/ket_reductase_CS"/>
</dbReference>
<organism evidence="8 9">
    <name type="scientific">Kuraishia capsulata CBS 1993</name>
    <dbReference type="NCBI Taxonomy" id="1382522"/>
    <lineage>
        <taxon>Eukaryota</taxon>
        <taxon>Fungi</taxon>
        <taxon>Dikarya</taxon>
        <taxon>Ascomycota</taxon>
        <taxon>Saccharomycotina</taxon>
        <taxon>Pichiomycetes</taxon>
        <taxon>Pichiales</taxon>
        <taxon>Pichiaceae</taxon>
        <taxon>Kuraishia</taxon>
    </lineage>
</organism>
<keyword evidence="9" id="KW-1185">Reference proteome</keyword>
<evidence type="ECO:0000256" key="6">
    <source>
        <dbReference type="PIRSR" id="PIRSR000097-3"/>
    </source>
</evidence>
<evidence type="ECO:0000256" key="5">
    <source>
        <dbReference type="PIRSR" id="PIRSR000097-2"/>
    </source>
</evidence>
<dbReference type="GO" id="GO:0034599">
    <property type="term" value="P:cellular response to oxidative stress"/>
    <property type="evidence" value="ECO:0007669"/>
    <property type="project" value="EnsemblFungi"/>
</dbReference>
<dbReference type="PRINTS" id="PR00069">
    <property type="entry name" value="ALDKETRDTASE"/>
</dbReference>
<comment type="similarity">
    <text evidence="1">Belongs to the aldo/keto reductase family.</text>
</comment>
<reference evidence="8" key="1">
    <citation type="submission" date="2013-12" db="EMBL/GenBank/DDBJ databases">
        <authorList>
            <person name="Genoscope - CEA"/>
        </authorList>
    </citation>
    <scope>NUCLEOTIDE SEQUENCE</scope>
    <source>
        <strain evidence="8">CBS 1993</strain>
    </source>
</reference>
<keyword evidence="3" id="KW-0560">Oxidoreductase</keyword>
<dbReference type="PIRSF" id="PIRSF000097">
    <property type="entry name" value="AKR"/>
    <property type="match status" value="1"/>
</dbReference>
<dbReference type="PANTHER" id="PTHR43827">
    <property type="entry name" value="2,5-DIKETO-D-GLUCONIC ACID REDUCTASE"/>
    <property type="match status" value="1"/>
</dbReference>
<evidence type="ECO:0000313" key="9">
    <source>
        <dbReference type="Proteomes" id="UP000019384"/>
    </source>
</evidence>
<dbReference type="GeneID" id="34520833"/>
<evidence type="ECO:0000313" key="8">
    <source>
        <dbReference type="EMBL" id="CDK27450.1"/>
    </source>
</evidence>
<dbReference type="InterPro" id="IPR023210">
    <property type="entry name" value="NADP_OxRdtase_dom"/>
</dbReference>
<evidence type="ECO:0000259" key="7">
    <source>
        <dbReference type="Pfam" id="PF00248"/>
    </source>
</evidence>
<dbReference type="PANTHER" id="PTHR43827:SF3">
    <property type="entry name" value="NADP-DEPENDENT OXIDOREDUCTASE DOMAIN-CONTAINING PROTEIN"/>
    <property type="match status" value="1"/>
</dbReference>
<dbReference type="GO" id="GO:0042180">
    <property type="term" value="P:ketone metabolic process"/>
    <property type="evidence" value="ECO:0007669"/>
    <property type="project" value="EnsemblFungi"/>
</dbReference>
<dbReference type="CDD" id="cd19120">
    <property type="entry name" value="AKR_AKR3C2-3"/>
    <property type="match status" value="1"/>
</dbReference>
<evidence type="ECO:0000256" key="4">
    <source>
        <dbReference type="PIRSR" id="PIRSR000097-1"/>
    </source>
</evidence>
<dbReference type="RefSeq" id="XP_022459445.1">
    <property type="nucleotide sequence ID" value="XM_022601843.1"/>
</dbReference>
<evidence type="ECO:0000256" key="1">
    <source>
        <dbReference type="ARBA" id="ARBA00007905"/>
    </source>
</evidence>
<proteinExistence type="inferred from homology"/>
<dbReference type="Gene3D" id="3.20.20.100">
    <property type="entry name" value="NADP-dependent oxidoreductase domain"/>
    <property type="match status" value="1"/>
</dbReference>
<gene>
    <name evidence="8" type="ORF">KUCA_T00003428001</name>
</gene>
<dbReference type="PROSITE" id="PS00062">
    <property type="entry name" value="ALDOKETO_REDUCTASE_2"/>
    <property type="match status" value="1"/>
</dbReference>
<feature type="binding site" evidence="5">
    <location>
        <position position="117"/>
    </location>
    <ligand>
        <name>substrate</name>
    </ligand>
</feature>
<dbReference type="InterPro" id="IPR044494">
    <property type="entry name" value="AKR3C2/3"/>
</dbReference>
<dbReference type="AlphaFoldDB" id="W6MWH4"/>
<name>W6MWH4_9ASCO</name>
<feature type="site" description="Lowers pKa of active site Tyr" evidence="6">
    <location>
        <position position="78"/>
    </location>
</feature>
<keyword evidence="2" id="KW-0521">NADP</keyword>
<dbReference type="HOGENOM" id="CLU_023205_0_3_1"/>
<dbReference type="STRING" id="1382522.W6MWH4"/>
<accession>W6MWH4</accession>
<evidence type="ECO:0000256" key="3">
    <source>
        <dbReference type="ARBA" id="ARBA00023002"/>
    </source>
</evidence>
<dbReference type="InterPro" id="IPR020471">
    <property type="entry name" value="AKR"/>
</dbReference>
<dbReference type="GO" id="GO:0016652">
    <property type="term" value="F:oxidoreductase activity, acting on NAD(P)H as acceptor"/>
    <property type="evidence" value="ECO:0007669"/>
    <property type="project" value="InterPro"/>
</dbReference>
<dbReference type="SUPFAM" id="SSF51430">
    <property type="entry name" value="NAD(P)-linked oxidoreductase"/>
    <property type="match status" value="1"/>
</dbReference>
<reference evidence="8" key="2">
    <citation type="submission" date="2014-02" db="EMBL/GenBank/DDBJ databases">
        <title>Complete DNA sequence of /Kuraishia capsulata/ illustrates novel genomic features among budding yeasts (/Saccharomycotina/).</title>
        <authorList>
            <person name="Morales L."/>
            <person name="Noel B."/>
            <person name="Porcel B."/>
            <person name="Marcet-Houben M."/>
            <person name="Hullo M-F."/>
            <person name="Sacerdot C."/>
            <person name="Tekaia F."/>
            <person name="Leh-Louis V."/>
            <person name="Despons L."/>
            <person name="Khanna V."/>
            <person name="Aury J-M."/>
            <person name="Barbe V."/>
            <person name="Couloux A."/>
            <person name="Labadie K."/>
            <person name="Pelletier E."/>
            <person name="Souciet J-L."/>
            <person name="Boekhout T."/>
            <person name="Gabaldon T."/>
            <person name="Wincker P."/>
            <person name="Dujon B."/>
        </authorList>
    </citation>
    <scope>NUCLEOTIDE SEQUENCE</scope>
    <source>
        <strain evidence="8">CBS 1993</strain>
    </source>
</reference>
<dbReference type="GO" id="GO:0051269">
    <property type="term" value="F:alpha-ketoester reductase (NADPH) activity"/>
    <property type="evidence" value="ECO:0007669"/>
    <property type="project" value="EnsemblFungi"/>
</dbReference>
<dbReference type="InterPro" id="IPR036812">
    <property type="entry name" value="NAD(P)_OxRdtase_dom_sf"/>
</dbReference>
<dbReference type="OrthoDB" id="416253at2759"/>